<dbReference type="KEGG" id="goe:108863691"/>
<evidence type="ECO:0000313" key="2">
    <source>
        <dbReference type="Proteomes" id="UP000694867"/>
    </source>
</evidence>
<evidence type="ECO:0000256" key="1">
    <source>
        <dbReference type="SAM" id="MobiDB-lite"/>
    </source>
</evidence>
<evidence type="ECO:0000313" key="3">
    <source>
        <dbReference type="RefSeq" id="XP_018493681.1"/>
    </source>
</evidence>
<dbReference type="AlphaFoldDB" id="A0AAJ7L2K2"/>
<dbReference type="GeneID" id="108863691"/>
<gene>
    <name evidence="3" type="primary">LOC108863691</name>
</gene>
<proteinExistence type="predicted"/>
<accession>A0AAJ7L2K2</accession>
<dbReference type="RefSeq" id="XP_018493681.1">
    <property type="nucleotide sequence ID" value="XM_018638165.1"/>
</dbReference>
<dbReference type="Proteomes" id="UP000694867">
    <property type="component" value="Unplaced"/>
</dbReference>
<organism evidence="2 3">
    <name type="scientific">Galendromus occidentalis</name>
    <name type="common">western predatory mite</name>
    <dbReference type="NCBI Taxonomy" id="34638"/>
    <lineage>
        <taxon>Eukaryota</taxon>
        <taxon>Metazoa</taxon>
        <taxon>Ecdysozoa</taxon>
        <taxon>Arthropoda</taxon>
        <taxon>Chelicerata</taxon>
        <taxon>Arachnida</taxon>
        <taxon>Acari</taxon>
        <taxon>Parasitiformes</taxon>
        <taxon>Mesostigmata</taxon>
        <taxon>Gamasina</taxon>
        <taxon>Phytoseioidea</taxon>
        <taxon>Phytoseiidae</taxon>
        <taxon>Typhlodrominae</taxon>
        <taxon>Galendromus</taxon>
    </lineage>
</organism>
<protein>
    <submittedName>
        <fullName evidence="3">Uncharacterized protein LOC108863691</fullName>
    </submittedName>
</protein>
<sequence>MTTISNWPPRKSEAVMLVRRRNDEGPDIRLMGEKIEIKAHTKYLGLILERNLTWKMHLEITLTKAAQVATSMAKILPRTYGAGEIQRRMMATVAESIVMYGAPIRAPTAMKFQKYKNLMEKTQRIMAIRTTRAYKTISTDAVLVLNDALEPPGNGTDAVVRREDKRRTPGCPQQRSMGAPKR</sequence>
<reference evidence="3" key="1">
    <citation type="submission" date="2025-08" db="UniProtKB">
        <authorList>
            <consortium name="RefSeq"/>
        </authorList>
    </citation>
    <scope>IDENTIFICATION</scope>
</reference>
<name>A0AAJ7L2K2_9ACAR</name>
<keyword evidence="2" id="KW-1185">Reference proteome</keyword>
<feature type="region of interest" description="Disordered" evidence="1">
    <location>
        <begin position="153"/>
        <end position="182"/>
    </location>
</feature>